<reference evidence="1 2" key="1">
    <citation type="journal article" date="2015" name="Nature">
        <title>rRNA introns, odd ribosomes, and small enigmatic genomes across a large radiation of phyla.</title>
        <authorList>
            <person name="Brown C.T."/>
            <person name="Hug L.A."/>
            <person name="Thomas B.C."/>
            <person name="Sharon I."/>
            <person name="Castelle C.J."/>
            <person name="Singh A."/>
            <person name="Wilkins M.J."/>
            <person name="Williams K.H."/>
            <person name="Banfield J.F."/>
        </authorList>
    </citation>
    <scope>NUCLEOTIDE SEQUENCE [LARGE SCALE GENOMIC DNA]</scope>
</reference>
<evidence type="ECO:0000313" key="2">
    <source>
        <dbReference type="Proteomes" id="UP000034107"/>
    </source>
</evidence>
<proteinExistence type="predicted"/>
<dbReference type="EMBL" id="LCLS01000015">
    <property type="protein sequence ID" value="KKU21679.1"/>
    <property type="molecule type" value="Genomic_DNA"/>
</dbReference>
<dbReference type="AlphaFoldDB" id="A0A0G1NM91"/>
<name>A0A0G1NM91_9BACT</name>
<organism evidence="1 2">
    <name type="scientific">Candidatus Nomurabacteria bacterium GW2011_GWA1_46_11</name>
    <dbReference type="NCBI Taxonomy" id="1618732"/>
    <lineage>
        <taxon>Bacteria</taxon>
        <taxon>Candidatus Nomuraibacteriota</taxon>
    </lineage>
</organism>
<comment type="caution">
    <text evidence="1">The sequence shown here is derived from an EMBL/GenBank/DDBJ whole genome shotgun (WGS) entry which is preliminary data.</text>
</comment>
<gene>
    <name evidence="1" type="ORF">UX31_C0015G0005</name>
</gene>
<protein>
    <submittedName>
        <fullName evidence="1">Uncharacterized protein</fullName>
    </submittedName>
</protein>
<sequence length="78" mass="8924">MSAERESFFQNSVRMAVSSFSPESELADPEVYGIEAGRYSPLVLGENERRLILFQVWRNGMVTTPGEDPWKMAEAYVY</sequence>
<dbReference type="Proteomes" id="UP000034107">
    <property type="component" value="Unassembled WGS sequence"/>
</dbReference>
<evidence type="ECO:0000313" key="1">
    <source>
        <dbReference type="EMBL" id="KKU21679.1"/>
    </source>
</evidence>
<accession>A0A0G1NM91</accession>